<proteinExistence type="predicted"/>
<protein>
    <recommendedName>
        <fullName evidence="4">DUF669 domain-containing protein</fullName>
    </recommendedName>
</protein>
<dbReference type="EMBL" id="ANKD01000101">
    <property type="protein sequence ID" value="EPC77141.1"/>
    <property type="molecule type" value="Genomic_DNA"/>
</dbReference>
<dbReference type="Proteomes" id="UP000014252">
    <property type="component" value="Unassembled WGS sequence"/>
</dbReference>
<evidence type="ECO:0000256" key="1">
    <source>
        <dbReference type="SAM" id="MobiDB-lite"/>
    </source>
</evidence>
<feature type="region of interest" description="Disordered" evidence="1">
    <location>
        <begin position="134"/>
        <end position="187"/>
    </location>
</feature>
<accession>A0A8E0IUA2</accession>
<evidence type="ECO:0008006" key="4">
    <source>
        <dbReference type="Google" id="ProtNLM"/>
    </source>
</evidence>
<reference evidence="2 3" key="1">
    <citation type="journal article" date="2013" name="PLoS ONE">
        <title>Lactobacillus paracasei comparative genomics: towards species pan-genome definition and exploitation of diversity.</title>
        <authorList>
            <person name="Smokvina T."/>
            <person name="Wels M."/>
            <person name="Polka J."/>
            <person name="Chervaux C."/>
            <person name="Brisse S."/>
            <person name="Boekhorst J."/>
            <person name="van Hylckama Vlieg J.E."/>
            <person name="Siezen R.J."/>
        </authorList>
    </citation>
    <scope>NUCLEOTIDE SEQUENCE [LARGE SCALE GENOMIC DNA]</scope>
    <source>
        <strain evidence="2 3">Lpp71</strain>
    </source>
</reference>
<name>A0A8E0IUA2_LACPA</name>
<dbReference type="AlphaFoldDB" id="A0A8E0IUA2"/>
<evidence type="ECO:0000313" key="2">
    <source>
        <dbReference type="EMBL" id="EPC77141.1"/>
    </source>
</evidence>
<gene>
    <name evidence="2" type="ORF">Lpp71_02426</name>
</gene>
<dbReference type="InterPro" id="IPR007731">
    <property type="entry name" value="DUF669"/>
</dbReference>
<comment type="caution">
    <text evidence="2">The sequence shown here is derived from an EMBL/GenBank/DDBJ whole genome shotgun (WGS) entry which is preliminary data.</text>
</comment>
<feature type="compositionally biased region" description="Polar residues" evidence="1">
    <location>
        <begin position="147"/>
        <end position="166"/>
    </location>
</feature>
<dbReference type="Pfam" id="PF05037">
    <property type="entry name" value="DUF669"/>
    <property type="match status" value="1"/>
</dbReference>
<sequence length="187" mass="20622">MPLFTVDHNNVFGKYVEEAGRYNVKIVRADMHHSKQGNDYITVDYEVQDGKYKGGQIRYQNITWSNEDLDGSIKRFNTFAVALGASDGTSFDSVGQFAASILNKLLTIDVDWDEPNTNGKVYLTVKGYHKLLNEPSQPNGVRRPDASSAQQSSNVTPFTKPSQQTAPDPFAGGSGKPVNISDDDLPF</sequence>
<organism evidence="2 3">
    <name type="scientific">Lacticaseibacillus paracasei subsp. paracasei Lpp71</name>
    <dbReference type="NCBI Taxonomy" id="1256207"/>
    <lineage>
        <taxon>Bacteria</taxon>
        <taxon>Bacillati</taxon>
        <taxon>Bacillota</taxon>
        <taxon>Bacilli</taxon>
        <taxon>Lactobacillales</taxon>
        <taxon>Lactobacillaceae</taxon>
        <taxon>Lacticaseibacillus</taxon>
    </lineage>
</organism>
<evidence type="ECO:0000313" key="3">
    <source>
        <dbReference type="Proteomes" id="UP000014252"/>
    </source>
</evidence>